<evidence type="ECO:0000313" key="4">
    <source>
        <dbReference type="Proteomes" id="UP000717364"/>
    </source>
</evidence>
<dbReference type="PANTHER" id="PTHR30336">
    <property type="entry name" value="INNER MEMBRANE PROTEIN, PROBABLE PERMEASE"/>
    <property type="match status" value="1"/>
</dbReference>
<dbReference type="GO" id="GO:0043164">
    <property type="term" value="P:Gram-negative-bacterium-type cell wall biogenesis"/>
    <property type="evidence" value="ECO:0007669"/>
    <property type="project" value="TreeGrafter"/>
</dbReference>
<comment type="caution">
    <text evidence="3">The sequence shown here is derived from an EMBL/GenBank/DDBJ whole genome shotgun (WGS) entry which is preliminary data.</text>
</comment>
<name>A0A947GIF3_9CYAN</name>
<dbReference type="GO" id="GO:0005886">
    <property type="term" value="C:plasma membrane"/>
    <property type="evidence" value="ECO:0007669"/>
    <property type="project" value="TreeGrafter"/>
</dbReference>
<accession>A0A947GIF3</accession>
<feature type="transmembrane region" description="Helical" evidence="1">
    <location>
        <begin position="6"/>
        <end position="23"/>
    </location>
</feature>
<reference evidence="3" key="2">
    <citation type="journal article" date="2021" name="Mar. Drugs">
        <title>Genome Reduction and Secondary Metabolism of the Marine Sponge-Associated Cyanobacterium Leptothoe.</title>
        <authorList>
            <person name="Konstantinou D."/>
            <person name="Popin R.V."/>
            <person name="Fewer D.P."/>
            <person name="Sivonen K."/>
            <person name="Gkelis S."/>
        </authorList>
    </citation>
    <scope>NUCLEOTIDE SEQUENCE</scope>
    <source>
        <strain evidence="3">TAU-MAC 1115</strain>
    </source>
</reference>
<sequence length="366" mass="40336">MLVLLTRVLLWATIGLLVWYILTKIIPQKYLTWFGGVIVLTLIIASFADPNDETIGTIWRLISLPLTPLGATILLLGSAISEGVKKVKGQQVAAALAILLFTSLPIVSRSIVRHSESEVQKAFTTRAAQCTDVCPVDVQAEGARINRTGAIVVFGDDAGSSKEAVAFQNATDQAYNSTLVPRLIYSAQLYNQVRQSGADPFVIVTADPGGDSEASEVKRQNIRAVLLDNGVPARNIHLEGTGLNVQGTANNVDKFLRDRQVLRARENREERTDARVMIVAPAMTMTRSALTFENMGMQVIAKPTDFYSINPWSGGDTFSRLPDIIPNVDALQLTSRYWDEVLTSTYYFLRGWLPNFDFGWDSNIEL</sequence>
<feature type="transmembrane region" description="Helical" evidence="1">
    <location>
        <begin position="60"/>
        <end position="80"/>
    </location>
</feature>
<feature type="domain" description="DUF218" evidence="2">
    <location>
        <begin position="150"/>
        <end position="342"/>
    </location>
</feature>
<evidence type="ECO:0000259" key="2">
    <source>
        <dbReference type="Pfam" id="PF02698"/>
    </source>
</evidence>
<dbReference type="PANTHER" id="PTHR30336:SF4">
    <property type="entry name" value="ENVELOPE BIOGENESIS FACTOR ELYC"/>
    <property type="match status" value="1"/>
</dbReference>
<gene>
    <name evidence="3" type="ORF">IXB50_11960</name>
</gene>
<feature type="transmembrane region" description="Helical" evidence="1">
    <location>
        <begin position="92"/>
        <end position="112"/>
    </location>
</feature>
<protein>
    <submittedName>
        <fullName evidence="3">YdcF family protein</fullName>
    </submittedName>
</protein>
<dbReference type="GO" id="GO:0000270">
    <property type="term" value="P:peptidoglycan metabolic process"/>
    <property type="evidence" value="ECO:0007669"/>
    <property type="project" value="TreeGrafter"/>
</dbReference>
<dbReference type="InterPro" id="IPR051599">
    <property type="entry name" value="Cell_Envelope_Assoc"/>
</dbReference>
<feature type="transmembrane region" description="Helical" evidence="1">
    <location>
        <begin position="30"/>
        <end position="48"/>
    </location>
</feature>
<organism evidence="3 4">
    <name type="scientific">Leptothoe spongobia TAU-MAC 1115</name>
    <dbReference type="NCBI Taxonomy" id="1967444"/>
    <lineage>
        <taxon>Bacteria</taxon>
        <taxon>Bacillati</taxon>
        <taxon>Cyanobacteriota</taxon>
        <taxon>Cyanophyceae</taxon>
        <taxon>Nodosilineales</taxon>
        <taxon>Cymatolegaceae</taxon>
        <taxon>Leptothoe</taxon>
        <taxon>Leptothoe spongobia</taxon>
    </lineage>
</organism>
<dbReference type="Proteomes" id="UP000717364">
    <property type="component" value="Unassembled WGS sequence"/>
</dbReference>
<keyword evidence="4" id="KW-1185">Reference proteome</keyword>
<dbReference type="AlphaFoldDB" id="A0A947GIF3"/>
<proteinExistence type="predicted"/>
<reference evidence="3" key="1">
    <citation type="submission" date="2020-11" db="EMBL/GenBank/DDBJ databases">
        <authorList>
            <person name="Konstantinou D."/>
            <person name="Gkelis S."/>
            <person name="Popin R."/>
            <person name="Fewer D."/>
            <person name="Sivonen K."/>
        </authorList>
    </citation>
    <scope>NUCLEOTIDE SEQUENCE</scope>
    <source>
        <strain evidence="3">TAU-MAC 1115</strain>
    </source>
</reference>
<keyword evidence="1" id="KW-0472">Membrane</keyword>
<evidence type="ECO:0000313" key="3">
    <source>
        <dbReference type="EMBL" id="MBT9316135.1"/>
    </source>
</evidence>
<dbReference type="InterPro" id="IPR003848">
    <property type="entry name" value="DUF218"/>
</dbReference>
<keyword evidence="1" id="KW-0812">Transmembrane</keyword>
<dbReference type="EMBL" id="JADOES010000021">
    <property type="protein sequence ID" value="MBT9316135.1"/>
    <property type="molecule type" value="Genomic_DNA"/>
</dbReference>
<dbReference type="RefSeq" id="WP_215609205.1">
    <property type="nucleotide sequence ID" value="NZ_JADOES010000021.1"/>
</dbReference>
<dbReference type="Pfam" id="PF02698">
    <property type="entry name" value="DUF218"/>
    <property type="match status" value="1"/>
</dbReference>
<evidence type="ECO:0000256" key="1">
    <source>
        <dbReference type="SAM" id="Phobius"/>
    </source>
</evidence>
<keyword evidence="1" id="KW-1133">Transmembrane helix</keyword>